<proteinExistence type="predicted"/>
<sequence>MTEHLSVRKNVYSRLTPSECRLQAGSANHNDDCSFMRAGAGLNSGDEAPGVRITLRMAEVYPLHLPMDHKNGCVRCKSGSSGYPSISKRNDAHHVACFGSFKIKSSFQFPAYVTPVWATIDDDTRSE</sequence>
<dbReference type="AlphaFoldDB" id="A0ABD0KXG3"/>
<dbReference type="Proteomes" id="UP001519460">
    <property type="component" value="Unassembled WGS sequence"/>
</dbReference>
<evidence type="ECO:0000313" key="1">
    <source>
        <dbReference type="EMBL" id="KAK7491782.1"/>
    </source>
</evidence>
<protein>
    <submittedName>
        <fullName evidence="1">Uncharacterized protein</fullName>
    </submittedName>
</protein>
<dbReference type="EMBL" id="JACVVK020000111">
    <property type="protein sequence ID" value="KAK7491782.1"/>
    <property type="molecule type" value="Genomic_DNA"/>
</dbReference>
<organism evidence="1 2">
    <name type="scientific">Batillaria attramentaria</name>
    <dbReference type="NCBI Taxonomy" id="370345"/>
    <lineage>
        <taxon>Eukaryota</taxon>
        <taxon>Metazoa</taxon>
        <taxon>Spiralia</taxon>
        <taxon>Lophotrochozoa</taxon>
        <taxon>Mollusca</taxon>
        <taxon>Gastropoda</taxon>
        <taxon>Caenogastropoda</taxon>
        <taxon>Sorbeoconcha</taxon>
        <taxon>Cerithioidea</taxon>
        <taxon>Batillariidae</taxon>
        <taxon>Batillaria</taxon>
    </lineage>
</organism>
<reference evidence="1 2" key="1">
    <citation type="journal article" date="2023" name="Sci. Data">
        <title>Genome assembly of the Korean intertidal mud-creeper Batillaria attramentaria.</title>
        <authorList>
            <person name="Patra A.K."/>
            <person name="Ho P.T."/>
            <person name="Jun S."/>
            <person name="Lee S.J."/>
            <person name="Kim Y."/>
            <person name="Won Y.J."/>
        </authorList>
    </citation>
    <scope>NUCLEOTIDE SEQUENCE [LARGE SCALE GENOMIC DNA]</scope>
    <source>
        <strain evidence="1">Wonlab-2016</strain>
    </source>
</reference>
<keyword evidence="2" id="KW-1185">Reference proteome</keyword>
<accession>A0ABD0KXG3</accession>
<name>A0ABD0KXG3_9CAEN</name>
<comment type="caution">
    <text evidence="1">The sequence shown here is derived from an EMBL/GenBank/DDBJ whole genome shotgun (WGS) entry which is preliminary data.</text>
</comment>
<gene>
    <name evidence="1" type="ORF">BaRGS_00017038</name>
</gene>
<evidence type="ECO:0000313" key="2">
    <source>
        <dbReference type="Proteomes" id="UP001519460"/>
    </source>
</evidence>